<evidence type="ECO:0000313" key="2">
    <source>
        <dbReference type="WBParaSite" id="HPLM_0002157201-mRNA-1"/>
    </source>
</evidence>
<dbReference type="AlphaFoldDB" id="A0A0N4XB27"/>
<evidence type="ECO:0000256" key="1">
    <source>
        <dbReference type="SAM" id="MobiDB-lite"/>
    </source>
</evidence>
<accession>A0A0N4XB27</accession>
<protein>
    <submittedName>
        <fullName evidence="2">Cadherin_C domain-containing protein</fullName>
    </submittedName>
</protein>
<organism evidence="2">
    <name type="scientific">Haemonchus placei</name>
    <name type="common">Barber's pole worm</name>
    <dbReference type="NCBI Taxonomy" id="6290"/>
    <lineage>
        <taxon>Eukaryota</taxon>
        <taxon>Metazoa</taxon>
        <taxon>Ecdysozoa</taxon>
        <taxon>Nematoda</taxon>
        <taxon>Chromadorea</taxon>
        <taxon>Rhabditida</taxon>
        <taxon>Rhabditina</taxon>
        <taxon>Rhabditomorpha</taxon>
        <taxon>Strongyloidea</taxon>
        <taxon>Trichostrongylidae</taxon>
        <taxon>Haemonchus</taxon>
    </lineage>
</organism>
<feature type="region of interest" description="Disordered" evidence="1">
    <location>
        <begin position="80"/>
        <end position="101"/>
    </location>
</feature>
<proteinExistence type="predicted"/>
<sequence length="135" mass="15383">LLSCLKTPPAYKSQPRPPLITAVTRAAYFEISDLNIIEGLRNPDDVGYDNNTVLVKTPSKEMQKGDIKALPQLSKEQLELDSTQVSSDNGRRKPHNTPRGSNDKLLHVSIHYFYYEVCKFIYCYHSLSLPVTYCY</sequence>
<reference evidence="2" key="1">
    <citation type="submission" date="2017-02" db="UniProtKB">
        <authorList>
            <consortium name="WormBaseParasite"/>
        </authorList>
    </citation>
    <scope>IDENTIFICATION</scope>
</reference>
<name>A0A0N4XB27_HAEPC</name>
<dbReference type="WBParaSite" id="HPLM_0002157201-mRNA-1">
    <property type="protein sequence ID" value="HPLM_0002157201-mRNA-1"/>
    <property type="gene ID" value="HPLM_0002157201"/>
</dbReference>